<accession>A0ABD2GTK7</accession>
<dbReference type="EMBL" id="JBIYXZ010002075">
    <property type="protein sequence ID" value="KAL3057435.1"/>
    <property type="molecule type" value="Genomic_DNA"/>
</dbReference>
<evidence type="ECO:0000313" key="1">
    <source>
        <dbReference type="EMBL" id="KAL3057435.1"/>
    </source>
</evidence>
<sequence>MKPAADRETHHVVKGVSLVYPGLISRRGAWMTSSHILHHPLPAQRDKHNPSLSIFELLINDAHRGGRAVCVQCYV</sequence>
<gene>
    <name evidence="1" type="ORF">OYC64_007833</name>
</gene>
<comment type="caution">
    <text evidence="1">The sequence shown here is derived from an EMBL/GenBank/DDBJ whole genome shotgun (WGS) entry which is preliminary data.</text>
</comment>
<reference evidence="1 2" key="1">
    <citation type="journal article" date="2022" name="G3 (Bethesda)">
        <title>Evaluating Illumina-, Nanopore-, and PacBio-based genome assembly strategies with the bald notothen, Trematomus borchgrevinki.</title>
        <authorList>
            <person name="Rayamajhi N."/>
            <person name="Cheng C.C."/>
            <person name="Catchen J.M."/>
        </authorList>
    </citation>
    <scope>NUCLEOTIDE SEQUENCE [LARGE SCALE GENOMIC DNA]</scope>
    <source>
        <strain evidence="1">AGRC-2024</strain>
    </source>
</reference>
<protein>
    <submittedName>
        <fullName evidence="1">Uncharacterized protein</fullName>
    </submittedName>
</protein>
<reference evidence="1 2" key="2">
    <citation type="journal article" date="2024" name="G3 (Bethesda)">
        <title>The genome of the cryopelagic Antarctic bald notothen, Trematomus borchgrevinki.</title>
        <authorList>
            <person name="Rayamajhi N."/>
            <person name="Rivera-Colon A.G."/>
            <person name="Minhas B.F."/>
            <person name="Cheng C.C."/>
            <person name="Catchen J.M."/>
        </authorList>
    </citation>
    <scope>NUCLEOTIDE SEQUENCE [LARGE SCALE GENOMIC DNA]</scope>
    <source>
        <strain evidence="1">AGRC-2024</strain>
    </source>
</reference>
<dbReference type="Proteomes" id="UP001619887">
    <property type="component" value="Unassembled WGS sequence"/>
</dbReference>
<name>A0ABD2GTK7_PAGBO</name>
<keyword evidence="2" id="KW-1185">Reference proteome</keyword>
<proteinExistence type="predicted"/>
<evidence type="ECO:0000313" key="2">
    <source>
        <dbReference type="Proteomes" id="UP001619887"/>
    </source>
</evidence>
<dbReference type="AlphaFoldDB" id="A0ABD2GTK7"/>
<organism evidence="1 2">
    <name type="scientific">Pagothenia borchgrevinki</name>
    <name type="common">Bald rockcod</name>
    <name type="synonym">Trematomus borchgrevinki</name>
    <dbReference type="NCBI Taxonomy" id="8213"/>
    <lineage>
        <taxon>Eukaryota</taxon>
        <taxon>Metazoa</taxon>
        <taxon>Chordata</taxon>
        <taxon>Craniata</taxon>
        <taxon>Vertebrata</taxon>
        <taxon>Euteleostomi</taxon>
        <taxon>Actinopterygii</taxon>
        <taxon>Neopterygii</taxon>
        <taxon>Teleostei</taxon>
        <taxon>Neoteleostei</taxon>
        <taxon>Acanthomorphata</taxon>
        <taxon>Eupercaria</taxon>
        <taxon>Perciformes</taxon>
        <taxon>Notothenioidei</taxon>
        <taxon>Nototheniidae</taxon>
        <taxon>Pagothenia</taxon>
    </lineage>
</organism>